<evidence type="ECO:0000313" key="3">
    <source>
        <dbReference type="Proteomes" id="UP000807342"/>
    </source>
</evidence>
<keyword evidence="3" id="KW-1185">Reference proteome</keyword>
<evidence type="ECO:0000313" key="2">
    <source>
        <dbReference type="EMBL" id="KAF9452262.1"/>
    </source>
</evidence>
<feature type="region of interest" description="Disordered" evidence="1">
    <location>
        <begin position="1"/>
        <end position="142"/>
    </location>
</feature>
<comment type="caution">
    <text evidence="2">The sequence shown here is derived from an EMBL/GenBank/DDBJ whole genome shotgun (WGS) entry which is preliminary data.</text>
</comment>
<feature type="compositionally biased region" description="Low complexity" evidence="1">
    <location>
        <begin position="91"/>
        <end position="103"/>
    </location>
</feature>
<organism evidence="2 3">
    <name type="scientific">Macrolepiota fuliginosa MF-IS2</name>
    <dbReference type="NCBI Taxonomy" id="1400762"/>
    <lineage>
        <taxon>Eukaryota</taxon>
        <taxon>Fungi</taxon>
        <taxon>Dikarya</taxon>
        <taxon>Basidiomycota</taxon>
        <taxon>Agaricomycotina</taxon>
        <taxon>Agaricomycetes</taxon>
        <taxon>Agaricomycetidae</taxon>
        <taxon>Agaricales</taxon>
        <taxon>Agaricineae</taxon>
        <taxon>Agaricaceae</taxon>
        <taxon>Macrolepiota</taxon>
    </lineage>
</organism>
<feature type="compositionally biased region" description="Pro residues" evidence="1">
    <location>
        <begin position="28"/>
        <end position="44"/>
    </location>
</feature>
<proteinExistence type="predicted"/>
<evidence type="ECO:0000256" key="1">
    <source>
        <dbReference type="SAM" id="MobiDB-lite"/>
    </source>
</evidence>
<reference evidence="2" key="1">
    <citation type="submission" date="2020-11" db="EMBL/GenBank/DDBJ databases">
        <authorList>
            <consortium name="DOE Joint Genome Institute"/>
            <person name="Ahrendt S."/>
            <person name="Riley R."/>
            <person name="Andreopoulos W."/>
            <person name="Labutti K."/>
            <person name="Pangilinan J."/>
            <person name="Ruiz-Duenas F.J."/>
            <person name="Barrasa J.M."/>
            <person name="Sanchez-Garcia M."/>
            <person name="Camarero S."/>
            <person name="Miyauchi S."/>
            <person name="Serrano A."/>
            <person name="Linde D."/>
            <person name="Babiker R."/>
            <person name="Drula E."/>
            <person name="Ayuso-Fernandez I."/>
            <person name="Pacheco R."/>
            <person name="Padilla G."/>
            <person name="Ferreira P."/>
            <person name="Barriuso J."/>
            <person name="Kellner H."/>
            <person name="Castanera R."/>
            <person name="Alfaro M."/>
            <person name="Ramirez L."/>
            <person name="Pisabarro A.G."/>
            <person name="Kuo A."/>
            <person name="Tritt A."/>
            <person name="Lipzen A."/>
            <person name="He G."/>
            <person name="Yan M."/>
            <person name="Ng V."/>
            <person name="Cullen D."/>
            <person name="Martin F."/>
            <person name="Rosso M.-N."/>
            <person name="Henrissat B."/>
            <person name="Hibbett D."/>
            <person name="Martinez A.T."/>
            <person name="Grigoriev I.V."/>
        </authorList>
    </citation>
    <scope>NUCLEOTIDE SEQUENCE</scope>
    <source>
        <strain evidence="2">MF-IS2</strain>
    </source>
</reference>
<gene>
    <name evidence="2" type="ORF">P691DRAFT_805145</name>
</gene>
<protein>
    <submittedName>
        <fullName evidence="2">Uncharacterized protein</fullName>
    </submittedName>
</protein>
<dbReference type="OrthoDB" id="191192at2759"/>
<dbReference type="EMBL" id="MU151073">
    <property type="protein sequence ID" value="KAF9452262.1"/>
    <property type="molecule type" value="Genomic_DNA"/>
</dbReference>
<accession>A0A9P5XKT5</accession>
<sequence length="142" mass="15236">MTSSQSQLLDSFDPFATHPFTNGSGLVPQPPKPSQYPIPIPSPRRPSAFSPTYSQYNEDYTKPSSSSSDSSVSSASPSSPVYAPQPRRKPVSTSPSRSPTSPVQPIFVPFRKDTSSPELVLKKKAPATKNASTQAPPTSRKS</sequence>
<dbReference type="AlphaFoldDB" id="A0A9P5XKT5"/>
<dbReference type="Proteomes" id="UP000807342">
    <property type="component" value="Unassembled WGS sequence"/>
</dbReference>
<feature type="compositionally biased region" description="Polar residues" evidence="1">
    <location>
        <begin position="129"/>
        <end position="142"/>
    </location>
</feature>
<feature type="compositionally biased region" description="Low complexity" evidence="1">
    <location>
        <begin position="63"/>
        <end position="80"/>
    </location>
</feature>
<name>A0A9P5XKT5_9AGAR</name>